<dbReference type="Proteomes" id="UP000006757">
    <property type="component" value="Unassembled WGS sequence"/>
</dbReference>
<keyword evidence="2 7" id="KW-0732">Signal</keyword>
<reference evidence="8 9" key="1">
    <citation type="journal article" date="2012" name="Eukaryot. Cell">
        <title>Genome sequence of the Trichosporon asahii environmental strain CBS 8904.</title>
        <authorList>
            <person name="Yang R.Y."/>
            <person name="Li H.T."/>
            <person name="Zhu H."/>
            <person name="Zhou G.P."/>
            <person name="Wang M."/>
            <person name="Wang L."/>
        </authorList>
    </citation>
    <scope>NUCLEOTIDE SEQUENCE [LARGE SCALE GENOMIC DNA]</scope>
    <source>
        <strain evidence="8 9">CBS 8904</strain>
    </source>
</reference>
<evidence type="ECO:0000256" key="2">
    <source>
        <dbReference type="ARBA" id="ARBA00022729"/>
    </source>
</evidence>
<proteinExistence type="predicted"/>
<keyword evidence="9" id="KW-1185">Reference proteome</keyword>
<dbReference type="EMBL" id="AMBO01000313">
    <property type="protein sequence ID" value="EKD01564.1"/>
    <property type="molecule type" value="Genomic_DNA"/>
</dbReference>
<keyword evidence="3" id="KW-0255">Endonuclease</keyword>
<dbReference type="AlphaFoldDB" id="K1WJI4"/>
<evidence type="ECO:0000256" key="7">
    <source>
        <dbReference type="SAM" id="SignalP"/>
    </source>
</evidence>
<sequence>MLFTKVIAALFLAASAAAAPFAREACAYQCSDVCYFQRTIDAAVAKGYSLHEEGKTIPDNYPHQYNNREGFDFDTEGPWYEFPIMRGFNVYAGGSPGADRVIFNEQGEFTAVITHSGEDNNNFGACSI</sequence>
<dbReference type="HOGENOM" id="CLU_111658_1_0_1"/>
<evidence type="ECO:0000256" key="6">
    <source>
        <dbReference type="ARBA" id="ARBA00023239"/>
    </source>
</evidence>
<keyword evidence="1" id="KW-0540">Nuclease</keyword>
<dbReference type="Pfam" id="PF00545">
    <property type="entry name" value="Ribonuclease"/>
    <property type="match status" value="1"/>
</dbReference>
<dbReference type="InterPro" id="IPR000026">
    <property type="entry name" value="N1-like"/>
</dbReference>
<dbReference type="GO" id="GO:0004521">
    <property type="term" value="F:RNA endonuclease activity"/>
    <property type="evidence" value="ECO:0007669"/>
    <property type="project" value="InterPro"/>
</dbReference>
<dbReference type="SUPFAM" id="SSF53933">
    <property type="entry name" value="Microbial ribonucleases"/>
    <property type="match status" value="1"/>
</dbReference>
<evidence type="ECO:0000313" key="9">
    <source>
        <dbReference type="Proteomes" id="UP000006757"/>
    </source>
</evidence>
<evidence type="ECO:0000313" key="8">
    <source>
        <dbReference type="EMBL" id="EKD01564.1"/>
    </source>
</evidence>
<name>K1WJI4_TRIAC</name>
<comment type="caution">
    <text evidence="8">The sequence shown here is derived from an EMBL/GenBank/DDBJ whole genome shotgun (WGS) entry which is preliminary data.</text>
</comment>
<feature type="signal peptide" evidence="7">
    <location>
        <begin position="1"/>
        <end position="18"/>
    </location>
</feature>
<protein>
    <submittedName>
        <fullName evidence="8">Extracellular guanyl-specific ribonuclease</fullName>
    </submittedName>
</protein>
<organism evidence="8 9">
    <name type="scientific">Trichosporon asahii var. asahii (strain CBS 8904)</name>
    <name type="common">Yeast</name>
    <dbReference type="NCBI Taxonomy" id="1220162"/>
    <lineage>
        <taxon>Eukaryota</taxon>
        <taxon>Fungi</taxon>
        <taxon>Dikarya</taxon>
        <taxon>Basidiomycota</taxon>
        <taxon>Agaricomycotina</taxon>
        <taxon>Tremellomycetes</taxon>
        <taxon>Trichosporonales</taxon>
        <taxon>Trichosporonaceae</taxon>
        <taxon>Trichosporon</taxon>
    </lineage>
</organism>
<dbReference type="GO" id="GO:0016787">
    <property type="term" value="F:hydrolase activity"/>
    <property type="evidence" value="ECO:0007669"/>
    <property type="project" value="UniProtKB-KW"/>
</dbReference>
<evidence type="ECO:0000256" key="4">
    <source>
        <dbReference type="ARBA" id="ARBA00022801"/>
    </source>
</evidence>
<dbReference type="InParanoid" id="K1WJI4"/>
<dbReference type="Gene3D" id="3.10.450.30">
    <property type="entry name" value="Microbial ribonucleases"/>
    <property type="match status" value="1"/>
</dbReference>
<dbReference type="InterPro" id="IPR048269">
    <property type="entry name" value="RNase_U2"/>
</dbReference>
<keyword evidence="6" id="KW-0456">Lyase</keyword>
<dbReference type="eggNOG" id="ENOG502SA4T">
    <property type="taxonomic scope" value="Eukaryota"/>
</dbReference>
<dbReference type="GO" id="GO:0016829">
    <property type="term" value="F:lyase activity"/>
    <property type="evidence" value="ECO:0007669"/>
    <property type="project" value="UniProtKB-KW"/>
</dbReference>
<evidence type="ECO:0000256" key="1">
    <source>
        <dbReference type="ARBA" id="ARBA00022722"/>
    </source>
</evidence>
<keyword evidence="4" id="KW-0378">Hydrolase</keyword>
<dbReference type="PANTHER" id="PTHR42104">
    <property type="entry name" value="EXTRACELLULAR GUANYL-SPECIFIC RIBONUCLEASE RNTA (AFU_ORTHOLOGUE AFUA_4G03230)"/>
    <property type="match status" value="1"/>
</dbReference>
<dbReference type="GO" id="GO:0003723">
    <property type="term" value="F:RNA binding"/>
    <property type="evidence" value="ECO:0007669"/>
    <property type="project" value="InterPro"/>
</dbReference>
<dbReference type="PIRSF" id="PIRSF037430">
    <property type="entry name" value="RNase_U2"/>
    <property type="match status" value="1"/>
</dbReference>
<gene>
    <name evidence="8" type="ORF">A1Q2_04125</name>
</gene>
<keyword evidence="5" id="KW-1015">Disulfide bond</keyword>
<evidence type="ECO:0000256" key="5">
    <source>
        <dbReference type="ARBA" id="ARBA00023157"/>
    </source>
</evidence>
<dbReference type="OMA" id="CYWASDI"/>
<evidence type="ECO:0000256" key="3">
    <source>
        <dbReference type="ARBA" id="ARBA00022759"/>
    </source>
</evidence>
<dbReference type="CDD" id="cd00606">
    <property type="entry name" value="fungal_RNase"/>
    <property type="match status" value="1"/>
</dbReference>
<dbReference type="InterPro" id="IPR016191">
    <property type="entry name" value="Ribonuclease/ribotoxin"/>
</dbReference>
<dbReference type="PANTHER" id="PTHR42104:SF1">
    <property type="entry name" value="EXTRACELLULAR GUANYL-SPECIFIC RIBONUCLEASE RNTA (AFU_ORTHOLOGUE AFUA_4G03230)"/>
    <property type="match status" value="1"/>
</dbReference>
<feature type="chain" id="PRO_5003852969" evidence="7">
    <location>
        <begin position="19"/>
        <end position="128"/>
    </location>
</feature>
<accession>K1WJI4</accession>